<feature type="coiled-coil region" evidence="1">
    <location>
        <begin position="4"/>
        <end position="56"/>
    </location>
</feature>
<name>A0A4Y6PPX9_PERCE</name>
<keyword evidence="1" id="KW-0175">Coiled coil</keyword>
<organism evidence="2 3">
    <name type="scientific">Persicimonas caeni</name>
    <dbReference type="NCBI Taxonomy" id="2292766"/>
    <lineage>
        <taxon>Bacteria</taxon>
        <taxon>Deltaproteobacteria</taxon>
        <taxon>Bradymonadales</taxon>
        <taxon>Bradymonadaceae</taxon>
        <taxon>Persicimonas</taxon>
    </lineage>
</organism>
<evidence type="ECO:0000313" key="3">
    <source>
        <dbReference type="Proteomes" id="UP000315995"/>
    </source>
</evidence>
<dbReference type="EMBL" id="CP041186">
    <property type="protein sequence ID" value="QDG50263.1"/>
    <property type="molecule type" value="Genomic_DNA"/>
</dbReference>
<dbReference type="AlphaFoldDB" id="A0A4Y6PPX9"/>
<keyword evidence="3" id="KW-1185">Reference proteome</keyword>
<evidence type="ECO:0000256" key="1">
    <source>
        <dbReference type="SAM" id="Coils"/>
    </source>
</evidence>
<gene>
    <name evidence="2" type="ORF">FIV42_05815</name>
</gene>
<protein>
    <recommendedName>
        <fullName evidence="4">Coiled coil domain-containing protein</fullName>
    </recommendedName>
</protein>
<sequence>MADNNNLQETFDKLKQKRDELKVKLNLGKMEARDAWEDVEKNFQELETKMKGLRQQGQSEADRMKEDIRLLMSDIRDGFERVRNRT</sequence>
<evidence type="ECO:0000313" key="2">
    <source>
        <dbReference type="EMBL" id="QDG50263.1"/>
    </source>
</evidence>
<accession>A0A4Y6PPX9</accession>
<proteinExistence type="predicted"/>
<reference evidence="2 3" key="1">
    <citation type="submission" date="2019-06" db="EMBL/GenBank/DDBJ databases">
        <title>Persicimonas caeni gen. nov., sp. nov., a predatory bacterium isolated from solar saltern.</title>
        <authorList>
            <person name="Wang S."/>
        </authorList>
    </citation>
    <scope>NUCLEOTIDE SEQUENCE [LARGE SCALE GENOMIC DNA]</scope>
    <source>
        <strain evidence="2 3">YN101</strain>
    </source>
</reference>
<dbReference type="Proteomes" id="UP000315995">
    <property type="component" value="Chromosome"/>
</dbReference>
<dbReference type="OrthoDB" id="6197894at2"/>
<dbReference type="RefSeq" id="WP_141196759.1">
    <property type="nucleotide sequence ID" value="NZ_CP041186.1"/>
</dbReference>
<accession>A0A5B8Y1B4</accession>
<evidence type="ECO:0008006" key="4">
    <source>
        <dbReference type="Google" id="ProtNLM"/>
    </source>
</evidence>